<evidence type="ECO:0000313" key="1">
    <source>
        <dbReference type="EMBL" id="KAK3069239.1"/>
    </source>
</evidence>
<protein>
    <submittedName>
        <fullName evidence="1">Uncharacterized protein</fullName>
    </submittedName>
</protein>
<reference evidence="1" key="1">
    <citation type="submission" date="2024-09" db="EMBL/GenBank/DDBJ databases">
        <title>Black Yeasts Isolated from many extreme environments.</title>
        <authorList>
            <person name="Coleine C."/>
            <person name="Stajich J.E."/>
            <person name="Selbmann L."/>
        </authorList>
    </citation>
    <scope>NUCLEOTIDE SEQUENCE</scope>
    <source>
        <strain evidence="1">CCFEE 5737</strain>
    </source>
</reference>
<organism evidence="1 2">
    <name type="scientific">Coniosporium uncinatum</name>
    <dbReference type="NCBI Taxonomy" id="93489"/>
    <lineage>
        <taxon>Eukaryota</taxon>
        <taxon>Fungi</taxon>
        <taxon>Dikarya</taxon>
        <taxon>Ascomycota</taxon>
        <taxon>Pezizomycotina</taxon>
        <taxon>Dothideomycetes</taxon>
        <taxon>Dothideomycetes incertae sedis</taxon>
        <taxon>Coniosporium</taxon>
    </lineage>
</organism>
<accession>A0ACC3DFX6</accession>
<dbReference type="Proteomes" id="UP001186974">
    <property type="component" value="Unassembled WGS sequence"/>
</dbReference>
<proteinExistence type="predicted"/>
<evidence type="ECO:0000313" key="2">
    <source>
        <dbReference type="Proteomes" id="UP001186974"/>
    </source>
</evidence>
<dbReference type="EMBL" id="JAWDJW010005142">
    <property type="protein sequence ID" value="KAK3069239.1"/>
    <property type="molecule type" value="Genomic_DNA"/>
</dbReference>
<sequence>MYRNPGSAEATHLMDSRIIYELFQSPDNVEGVMSFLEKRPAKFTGNMARDAPSAYPWWQPVEINRKARVRVESSKL</sequence>
<comment type="caution">
    <text evidence="1">The sequence shown here is derived from an EMBL/GenBank/DDBJ whole genome shotgun (WGS) entry which is preliminary data.</text>
</comment>
<name>A0ACC3DFX6_9PEZI</name>
<gene>
    <name evidence="1" type="ORF">LTS18_000383</name>
</gene>
<keyword evidence="2" id="KW-1185">Reference proteome</keyword>